<evidence type="ECO:0000259" key="2">
    <source>
        <dbReference type="Pfam" id="PF01734"/>
    </source>
</evidence>
<evidence type="ECO:0000313" key="3">
    <source>
        <dbReference type="EMBL" id="NRF67470.1"/>
    </source>
</evidence>
<dbReference type="Gene3D" id="3.40.1090.10">
    <property type="entry name" value="Cytosolic phospholipase A2 catalytic domain"/>
    <property type="match status" value="1"/>
</dbReference>
<keyword evidence="1" id="KW-0443">Lipid metabolism</keyword>
<proteinExistence type="predicted"/>
<dbReference type="InterPro" id="IPR002641">
    <property type="entry name" value="PNPLA_dom"/>
</dbReference>
<dbReference type="RefSeq" id="WP_173122582.1">
    <property type="nucleotide sequence ID" value="NZ_JABRWJ010000003.1"/>
</dbReference>
<dbReference type="Pfam" id="PF01734">
    <property type="entry name" value="Patatin"/>
    <property type="match status" value="1"/>
</dbReference>
<dbReference type="InterPro" id="IPR016035">
    <property type="entry name" value="Acyl_Trfase/lysoPLipase"/>
</dbReference>
<dbReference type="SUPFAM" id="SSF52151">
    <property type="entry name" value="FabD/lysophospholipase-like"/>
    <property type="match status" value="1"/>
</dbReference>
<accession>A0ABX2EFR0</accession>
<keyword evidence="4" id="KW-1185">Reference proteome</keyword>
<dbReference type="Proteomes" id="UP000737171">
    <property type="component" value="Unassembled WGS sequence"/>
</dbReference>
<comment type="caution">
    <text evidence="3">The sequence shown here is derived from an EMBL/GenBank/DDBJ whole genome shotgun (WGS) entry which is preliminary data.</text>
</comment>
<evidence type="ECO:0000256" key="1">
    <source>
        <dbReference type="ARBA" id="ARBA00023098"/>
    </source>
</evidence>
<dbReference type="EMBL" id="JABRWJ010000003">
    <property type="protein sequence ID" value="NRF67470.1"/>
    <property type="molecule type" value="Genomic_DNA"/>
</dbReference>
<feature type="domain" description="PNPLA" evidence="2">
    <location>
        <begin position="17"/>
        <end position="316"/>
    </location>
</feature>
<organism evidence="3 4">
    <name type="scientific">Pseudaquabacterium terrae</name>
    <dbReference type="NCBI Taxonomy" id="2732868"/>
    <lineage>
        <taxon>Bacteria</taxon>
        <taxon>Pseudomonadati</taxon>
        <taxon>Pseudomonadota</taxon>
        <taxon>Betaproteobacteria</taxon>
        <taxon>Burkholderiales</taxon>
        <taxon>Sphaerotilaceae</taxon>
        <taxon>Pseudaquabacterium</taxon>
    </lineage>
</organism>
<gene>
    <name evidence="3" type="ORF">HLB44_10780</name>
</gene>
<evidence type="ECO:0000313" key="4">
    <source>
        <dbReference type="Proteomes" id="UP000737171"/>
    </source>
</evidence>
<protein>
    <submittedName>
        <fullName evidence="3">Patatin-like phospholipase family protein</fullName>
    </submittedName>
</protein>
<reference evidence="3 4" key="1">
    <citation type="submission" date="2020-05" db="EMBL/GenBank/DDBJ databases">
        <title>Aquincola sp. isolate from soil.</title>
        <authorList>
            <person name="Han J."/>
            <person name="Kim D.-U."/>
        </authorList>
    </citation>
    <scope>NUCLEOTIDE SEQUENCE [LARGE SCALE GENOMIC DNA]</scope>
    <source>
        <strain evidence="3 4">S2</strain>
    </source>
</reference>
<name>A0ABX2EFR0_9BURK</name>
<sequence length="436" mass="49853">MADATTNNERPKKRAIALAGGGPAAGFHIGVLSALEDYRLSFDVWSLSCIGAWVGVYYNQLTQDDKAARTYDFFKTHAFRDTDSYSGFPVNKAFAPNLNAHASAWMNHALSPKTYWDVFNFRNDLPDAAAGWARFLTTPEMWWREGDVNAHVLNNILAVNPMSRFMTSLAYLSGVNGLSNIYYKDSTFLDGIRIGALDLIDVKDQDRMSRQELEALAGNYHGPIERERRTMPEIYHNAWRLADTDAGITGELQLFNNKWLDYRGDKIRRTPRNYLPITRPSLCACSALPYVEQTVQIPNDDNRHYSEGALVDTVSFRNLVEDHPDLDEIWVCRIVDYRQLRLQKNLHDSLGNLCQQFAAEVGENDIDLFKSHLRKSVGRIPRVVEIPLEPETKIDYRWDHENLEIGFAEGRKAVHKLLDRQRELQKSETSLPKWGV</sequence>